<keyword evidence="4" id="KW-0813">Transport</keyword>
<evidence type="ECO:0000256" key="1">
    <source>
        <dbReference type="ARBA" id="ARBA00004395"/>
    </source>
</evidence>
<evidence type="ECO:0000313" key="11">
    <source>
        <dbReference type="Proteomes" id="UP000267096"/>
    </source>
</evidence>
<reference evidence="12" key="1">
    <citation type="submission" date="2017-02" db="UniProtKB">
        <authorList>
            <consortium name="WormBaseParasite"/>
        </authorList>
    </citation>
    <scope>IDENTIFICATION</scope>
</reference>
<dbReference type="Proteomes" id="UP000267096">
    <property type="component" value="Unassembled WGS sequence"/>
</dbReference>
<organism evidence="12">
    <name type="scientific">Anisakis simplex</name>
    <name type="common">Herring worm</name>
    <dbReference type="NCBI Taxonomy" id="6269"/>
    <lineage>
        <taxon>Eukaryota</taxon>
        <taxon>Metazoa</taxon>
        <taxon>Ecdysozoa</taxon>
        <taxon>Nematoda</taxon>
        <taxon>Chromadorea</taxon>
        <taxon>Rhabditida</taxon>
        <taxon>Spirurina</taxon>
        <taxon>Ascaridomorpha</taxon>
        <taxon>Ascaridoidea</taxon>
        <taxon>Anisakidae</taxon>
        <taxon>Anisakis</taxon>
        <taxon>Anisakis simplex complex</taxon>
    </lineage>
</organism>
<accession>A0A0M3KAK7</accession>
<name>A0A0M3KAK7_ANISI</name>
<keyword evidence="5" id="KW-0653">Protein transport</keyword>
<evidence type="ECO:0000256" key="8">
    <source>
        <dbReference type="ARBA" id="ARBA00031345"/>
    </source>
</evidence>
<dbReference type="GO" id="GO:0017119">
    <property type="term" value="C:Golgi transport complex"/>
    <property type="evidence" value="ECO:0007669"/>
    <property type="project" value="InterPro"/>
</dbReference>
<comment type="subcellular location">
    <subcellularLocation>
        <location evidence="1">Golgi apparatus membrane</location>
        <topology evidence="1">Peripheral membrane protein</topology>
    </subcellularLocation>
</comment>
<dbReference type="Pfam" id="PF10191">
    <property type="entry name" value="COG7"/>
    <property type="match status" value="1"/>
</dbReference>
<dbReference type="WBParaSite" id="ASIM_0001800301-mRNA-1">
    <property type="protein sequence ID" value="ASIM_0001800301-mRNA-1"/>
    <property type="gene ID" value="ASIM_0001800301"/>
</dbReference>
<evidence type="ECO:0000256" key="4">
    <source>
        <dbReference type="ARBA" id="ARBA00022448"/>
    </source>
</evidence>
<proteinExistence type="inferred from homology"/>
<keyword evidence="7" id="KW-0472">Membrane</keyword>
<keyword evidence="11" id="KW-1185">Reference proteome</keyword>
<dbReference type="AlphaFoldDB" id="A0A0M3KAK7"/>
<feature type="compositionally biased region" description="Polar residues" evidence="9">
    <location>
        <begin position="504"/>
        <end position="517"/>
    </location>
</feature>
<evidence type="ECO:0000256" key="6">
    <source>
        <dbReference type="ARBA" id="ARBA00023034"/>
    </source>
</evidence>
<evidence type="ECO:0000256" key="5">
    <source>
        <dbReference type="ARBA" id="ARBA00022927"/>
    </source>
</evidence>
<gene>
    <name evidence="10" type="ORF">ASIM_LOCUS17405</name>
</gene>
<evidence type="ECO:0000256" key="2">
    <source>
        <dbReference type="ARBA" id="ARBA00005831"/>
    </source>
</evidence>
<evidence type="ECO:0000313" key="10">
    <source>
        <dbReference type="EMBL" id="VDK60303.1"/>
    </source>
</evidence>
<evidence type="ECO:0000256" key="3">
    <source>
        <dbReference type="ARBA" id="ARBA00020984"/>
    </source>
</evidence>
<dbReference type="InterPro" id="IPR019335">
    <property type="entry name" value="COG7"/>
</dbReference>
<sequence>MFRDKDALESCAQSCLELRDRLKVVVEAQAKEQQLTKKFDQIAVFDQADRRASELISIIRARIAWKEGVKAIESLDEGEPASENVVFSLQDAYNIFSKQVAVPERGEFLERVKDVFLSWYSTRVVLALQSDTPAESLLALKAKYDRLDRSDGQDLNLLASIYFNAVIRHYIKDQSKLELHEVATLPDLFVDLQRSILANYTRLREGKRWAEKVLTAPSEFIAEALTESVLAQWNDVEGICERALTSTNEEDSTGALSLRMILALKQLIADVSPQTDEDKPITECVLKIGNGLMEHVAAGYSKLASSYLTTYANISLGTGTTASSLEQLSNGLSQLIKESDYLMQIASETFDCLAIIYITPAFRSMYENLVSLLSNFYKATMDKTSMKNNDILRLISISGQLMLWLENDRRKLKDMLDSYRTADKKNSGNMLQSEKLAEEIANFEKRISVKAEGDLGIAKSRTDFRKLNKRFVTRAVEHLSRPFVSSMESALKEIRSQRSEKGDQSTAVQETSMPSFGSTPNEFVTSAGVSLLSLAHELSSYSHDTNMAYSLAVVSKTDSIEDVTSWWVEKCAATVQDCFIDGMGEIGHLPPNLIRQFAVDYVYLADVFEDLGTAKLAEFDEMRQTFADLGYIKDQS</sequence>
<dbReference type="OrthoDB" id="245173at2759"/>
<dbReference type="PANTHER" id="PTHR21443">
    <property type="entry name" value="CONSERVED OLIGOMERIC GOLGI COMPLEX COMPONENT 7"/>
    <property type="match status" value="1"/>
</dbReference>
<dbReference type="GO" id="GO:0006890">
    <property type="term" value="P:retrograde vesicle-mediated transport, Golgi to endoplasmic reticulum"/>
    <property type="evidence" value="ECO:0007669"/>
    <property type="project" value="TreeGrafter"/>
</dbReference>
<dbReference type="GO" id="GO:0000139">
    <property type="term" value="C:Golgi membrane"/>
    <property type="evidence" value="ECO:0007669"/>
    <property type="project" value="UniProtKB-SubCell"/>
</dbReference>
<keyword evidence="6" id="KW-0333">Golgi apparatus</keyword>
<reference evidence="10 11" key="2">
    <citation type="submission" date="2018-11" db="EMBL/GenBank/DDBJ databases">
        <authorList>
            <consortium name="Pathogen Informatics"/>
        </authorList>
    </citation>
    <scope>NUCLEOTIDE SEQUENCE [LARGE SCALE GENOMIC DNA]</scope>
</reference>
<comment type="similarity">
    <text evidence="2">Belongs to the COG7 family.</text>
</comment>
<dbReference type="PANTHER" id="PTHR21443:SF0">
    <property type="entry name" value="CONSERVED OLIGOMERIC GOLGI COMPLEX SUBUNIT 7"/>
    <property type="match status" value="1"/>
</dbReference>
<evidence type="ECO:0000256" key="7">
    <source>
        <dbReference type="ARBA" id="ARBA00023136"/>
    </source>
</evidence>
<protein>
    <recommendedName>
        <fullName evidence="3">Conserved oligomeric Golgi complex subunit 7</fullName>
    </recommendedName>
    <alternativeName>
        <fullName evidence="8">Component of oligomeric Golgi complex 7</fullName>
    </alternativeName>
</protein>
<evidence type="ECO:0000256" key="9">
    <source>
        <dbReference type="SAM" id="MobiDB-lite"/>
    </source>
</evidence>
<dbReference type="GO" id="GO:0007030">
    <property type="term" value="P:Golgi organization"/>
    <property type="evidence" value="ECO:0007669"/>
    <property type="project" value="TreeGrafter"/>
</dbReference>
<dbReference type="EMBL" id="UYRR01034081">
    <property type="protein sequence ID" value="VDK60303.1"/>
    <property type="molecule type" value="Genomic_DNA"/>
</dbReference>
<feature type="region of interest" description="Disordered" evidence="9">
    <location>
        <begin position="495"/>
        <end position="517"/>
    </location>
</feature>
<evidence type="ECO:0000313" key="12">
    <source>
        <dbReference type="WBParaSite" id="ASIM_0001800301-mRNA-1"/>
    </source>
</evidence>
<dbReference type="GO" id="GO:0006886">
    <property type="term" value="P:intracellular protein transport"/>
    <property type="evidence" value="ECO:0007669"/>
    <property type="project" value="InterPro"/>
</dbReference>